<evidence type="ECO:0000313" key="1">
    <source>
        <dbReference type="EMBL" id="EGZ25211.1"/>
    </source>
</evidence>
<dbReference type="InParanoid" id="G4Z0C9"/>
<dbReference type="AlphaFoldDB" id="G4Z0C9"/>
<accession>G4Z0C9</accession>
<evidence type="ECO:0000313" key="3">
    <source>
        <dbReference type="Proteomes" id="UP000002640"/>
    </source>
</evidence>
<feature type="non-terminal residue" evidence="2">
    <location>
        <position position="1"/>
    </location>
</feature>
<keyword evidence="3" id="KW-1185">Reference proteome</keyword>
<sequence>VANRCLASLVHQANFVLDCLPINHPLLVSTIFTNPSVLDDLREHGDSKWMEGTGIPPHIELYKKLHNQQKEIDALPGILEQRMEKVLERKV</sequence>
<gene>
    <name evidence="1" type="ORF">PHYSODRAFT_481329</name>
    <name evidence="2" type="ORF">PHYSODRAFT_486064</name>
</gene>
<reference evidence="2 3" key="1">
    <citation type="journal article" date="2006" name="Science">
        <title>Phytophthora genome sequences uncover evolutionary origins and mechanisms of pathogenesis.</title>
        <authorList>
            <person name="Tyler B.M."/>
            <person name="Tripathy S."/>
            <person name="Zhang X."/>
            <person name="Dehal P."/>
            <person name="Jiang R.H."/>
            <person name="Aerts A."/>
            <person name="Arredondo F.D."/>
            <person name="Baxter L."/>
            <person name="Bensasson D."/>
            <person name="Beynon J.L."/>
            <person name="Chapman J."/>
            <person name="Damasceno C.M."/>
            <person name="Dorrance A.E."/>
            <person name="Dou D."/>
            <person name="Dickerman A.W."/>
            <person name="Dubchak I.L."/>
            <person name="Garbelotto M."/>
            <person name="Gijzen M."/>
            <person name="Gordon S.G."/>
            <person name="Govers F."/>
            <person name="Grunwald N.J."/>
            <person name="Huang W."/>
            <person name="Ivors K.L."/>
            <person name="Jones R.W."/>
            <person name="Kamoun S."/>
            <person name="Krampis K."/>
            <person name="Lamour K.H."/>
            <person name="Lee M.K."/>
            <person name="McDonald W.H."/>
            <person name="Medina M."/>
            <person name="Meijer H.J."/>
            <person name="Nordberg E.K."/>
            <person name="Maclean D.J."/>
            <person name="Ospina-Giraldo M.D."/>
            <person name="Morris P.F."/>
            <person name="Phuntumart V."/>
            <person name="Putnam N.H."/>
            <person name="Rash S."/>
            <person name="Rose J.K."/>
            <person name="Sakihama Y."/>
            <person name="Salamov A.A."/>
            <person name="Savidor A."/>
            <person name="Scheuring C.F."/>
            <person name="Smith B.M."/>
            <person name="Sobral B.W."/>
            <person name="Terry A."/>
            <person name="Torto-Alalibo T.A."/>
            <person name="Win J."/>
            <person name="Xu Z."/>
            <person name="Zhang H."/>
            <person name="Grigoriev I.V."/>
            <person name="Rokhsar D.S."/>
            <person name="Boore J.L."/>
        </authorList>
    </citation>
    <scope>NUCLEOTIDE SEQUENCE [LARGE SCALE GENOMIC DNA]</scope>
    <source>
        <strain evidence="2 3">P6497</strain>
    </source>
</reference>
<proteinExistence type="predicted"/>
<dbReference type="KEGG" id="psoj:PHYSODRAFT_486064"/>
<dbReference type="KEGG" id="psoj:PHYSODRAFT_481329"/>
<evidence type="ECO:0000313" key="2">
    <source>
        <dbReference type="EMBL" id="EGZ25215.1"/>
    </source>
</evidence>
<dbReference type="RefSeq" id="XP_009520499.1">
    <property type="nucleotide sequence ID" value="XM_009522204.1"/>
</dbReference>
<dbReference type="RefSeq" id="XP_009520503.1">
    <property type="nucleotide sequence ID" value="XM_009522208.1"/>
</dbReference>
<dbReference type="Proteomes" id="UP000002640">
    <property type="component" value="Unassembled WGS sequence"/>
</dbReference>
<dbReference type="EMBL" id="JH159152">
    <property type="protein sequence ID" value="EGZ25211.1"/>
    <property type="molecule type" value="Genomic_DNA"/>
</dbReference>
<name>G4Z0C9_PHYSP</name>
<protein>
    <submittedName>
        <fullName evidence="2">Uncharacterized protein</fullName>
    </submittedName>
</protein>
<dbReference type="EMBL" id="JH159152">
    <property type="protein sequence ID" value="EGZ25215.1"/>
    <property type="molecule type" value="Genomic_DNA"/>
</dbReference>
<dbReference type="GeneID" id="20655961"/>
<reference evidence="2" key="2">
    <citation type="submission" date="2011-09" db="EMBL/GenBank/DDBJ databases">
        <authorList>
            <consortium name="US DOE Joint Genome Institute (JGI-PGF)"/>
            <person name="Aerts A."/>
            <person name="Grimwood J."/>
            <person name="Schmutz J."/>
            <person name="Lucas S."/>
            <person name="Hammon N."/>
            <person name="Glavina del Rio T."/>
            <person name="Dalin E."/>
            <person name="Tice H."/>
            <person name="Pitluck S."/>
            <person name="Dehal P."/>
            <person name="Chapman J."/>
            <person name="Putman N.H."/>
            <person name="Salamov A.A."/>
            <person name="Terry A."/>
            <person name="Rokhsar D.S."/>
            <person name="Boore J.L."/>
            <person name="Tripathy S."/>
            <person name="Tyler B.M."/>
            <person name="Grigoriev I.V."/>
        </authorList>
    </citation>
    <scope>NUCLEOTIDE SEQUENCE</scope>
    <source>
        <strain evidence="2">P6497</strain>
    </source>
</reference>
<dbReference type="GeneID" id="20655357"/>
<organism evidence="2 3">
    <name type="scientific">Phytophthora sojae (strain P6497)</name>
    <name type="common">Soybean stem and root rot agent</name>
    <name type="synonym">Phytophthora megasperma f. sp. glycines</name>
    <dbReference type="NCBI Taxonomy" id="1094619"/>
    <lineage>
        <taxon>Eukaryota</taxon>
        <taxon>Sar</taxon>
        <taxon>Stramenopiles</taxon>
        <taxon>Oomycota</taxon>
        <taxon>Peronosporomycetes</taxon>
        <taxon>Peronosporales</taxon>
        <taxon>Peronosporaceae</taxon>
        <taxon>Phytophthora</taxon>
    </lineage>
</organism>